<feature type="transmembrane region" description="Helical" evidence="7">
    <location>
        <begin position="22"/>
        <end position="44"/>
    </location>
</feature>
<feature type="transmembrane region" description="Helical" evidence="7">
    <location>
        <begin position="87"/>
        <end position="106"/>
    </location>
</feature>
<dbReference type="InterPro" id="IPR024791">
    <property type="entry name" value="Cyt_c/ubiquinol_Oxase_su3"/>
</dbReference>
<dbReference type="Gene3D" id="1.20.120.80">
    <property type="entry name" value="Cytochrome c oxidase, subunit III, four-helix bundle"/>
    <property type="match status" value="1"/>
</dbReference>
<feature type="transmembrane region" description="Helical" evidence="7">
    <location>
        <begin position="221"/>
        <end position="239"/>
    </location>
</feature>
<keyword evidence="4 7" id="KW-1133">Transmembrane helix</keyword>
<feature type="transmembrane region" description="Helical" evidence="7">
    <location>
        <begin position="50"/>
        <end position="75"/>
    </location>
</feature>
<evidence type="ECO:0000256" key="6">
    <source>
        <dbReference type="RuleBase" id="RU003376"/>
    </source>
</evidence>
<gene>
    <name evidence="9" type="ORF">FRX97_00035</name>
</gene>
<dbReference type="GO" id="GO:0019646">
    <property type="term" value="P:aerobic electron transport chain"/>
    <property type="evidence" value="ECO:0007669"/>
    <property type="project" value="InterPro"/>
</dbReference>
<evidence type="ECO:0000313" key="10">
    <source>
        <dbReference type="Proteomes" id="UP000321168"/>
    </source>
</evidence>
<keyword evidence="10" id="KW-1185">Reference proteome</keyword>
<dbReference type="EMBL" id="VORB01000001">
    <property type="protein sequence ID" value="TXC85046.1"/>
    <property type="molecule type" value="Genomic_DNA"/>
</dbReference>
<dbReference type="InterPro" id="IPR000298">
    <property type="entry name" value="Cyt_c_oxidase-like_su3"/>
</dbReference>
<dbReference type="InterPro" id="IPR035973">
    <property type="entry name" value="Cyt_c_oxidase_su3-like_sf"/>
</dbReference>
<organism evidence="9 10">
    <name type="scientific">Luteibaculum oceani</name>
    <dbReference type="NCBI Taxonomy" id="1294296"/>
    <lineage>
        <taxon>Bacteria</taxon>
        <taxon>Pseudomonadati</taxon>
        <taxon>Bacteroidota</taxon>
        <taxon>Flavobacteriia</taxon>
        <taxon>Flavobacteriales</taxon>
        <taxon>Luteibaculaceae</taxon>
        <taxon>Luteibaculum</taxon>
    </lineage>
</organism>
<proteinExistence type="inferred from homology"/>
<protein>
    <recommendedName>
        <fullName evidence="8">Heme-copper oxidase subunit III family profile domain-containing protein</fullName>
    </recommendedName>
</protein>
<evidence type="ECO:0000259" key="8">
    <source>
        <dbReference type="PROSITE" id="PS50253"/>
    </source>
</evidence>
<dbReference type="InterPro" id="IPR013833">
    <property type="entry name" value="Cyt_c_oxidase_su3_a-hlx"/>
</dbReference>
<dbReference type="PANTHER" id="PTHR11403">
    <property type="entry name" value="CYTOCHROME C OXIDASE SUBUNIT III"/>
    <property type="match status" value="1"/>
</dbReference>
<keyword evidence="3 6" id="KW-0812">Transmembrane</keyword>
<evidence type="ECO:0000313" key="9">
    <source>
        <dbReference type="EMBL" id="TXC85046.1"/>
    </source>
</evidence>
<comment type="similarity">
    <text evidence="2 6">Belongs to the cytochrome c oxidase subunit 3 family.</text>
</comment>
<reference evidence="9 10" key="1">
    <citation type="submission" date="2019-08" db="EMBL/GenBank/DDBJ databases">
        <title>Genome of Luteibaculum oceani JCM 18817.</title>
        <authorList>
            <person name="Bowman J.P."/>
        </authorList>
    </citation>
    <scope>NUCLEOTIDE SEQUENCE [LARGE SCALE GENOMIC DNA]</scope>
    <source>
        <strain evidence="9 10">JCM 18817</strain>
    </source>
</reference>
<evidence type="ECO:0000256" key="2">
    <source>
        <dbReference type="ARBA" id="ARBA00010581"/>
    </source>
</evidence>
<dbReference type="PANTHER" id="PTHR11403:SF10">
    <property type="entry name" value="CYTOCHROME C OXIDASE"/>
    <property type="match status" value="1"/>
</dbReference>
<evidence type="ECO:0000256" key="1">
    <source>
        <dbReference type="ARBA" id="ARBA00004141"/>
    </source>
</evidence>
<feature type="domain" description="Heme-copper oxidase subunit III family profile" evidence="8">
    <location>
        <begin position="1"/>
        <end position="240"/>
    </location>
</feature>
<name>A0A5C6VL34_9FLAO</name>
<evidence type="ECO:0000256" key="3">
    <source>
        <dbReference type="ARBA" id="ARBA00022692"/>
    </source>
</evidence>
<dbReference type="Pfam" id="PF00510">
    <property type="entry name" value="COX3"/>
    <property type="match status" value="1"/>
</dbReference>
<dbReference type="SUPFAM" id="SSF81452">
    <property type="entry name" value="Cytochrome c oxidase subunit III-like"/>
    <property type="match status" value="1"/>
</dbReference>
<comment type="caution">
    <text evidence="9">The sequence shown here is derived from an EMBL/GenBank/DDBJ whole genome shotgun (WGS) entry which is preliminary data.</text>
</comment>
<dbReference type="OrthoDB" id="679789at2"/>
<keyword evidence="5 7" id="KW-0472">Membrane</keyword>
<comment type="subcellular location">
    <subcellularLocation>
        <location evidence="6">Cell membrane</location>
        <topology evidence="6">Multi-pass membrane protein</topology>
    </subcellularLocation>
    <subcellularLocation>
        <location evidence="1">Membrane</location>
        <topology evidence="1">Multi-pass membrane protein</topology>
    </subcellularLocation>
</comment>
<evidence type="ECO:0000256" key="4">
    <source>
        <dbReference type="ARBA" id="ARBA00022989"/>
    </source>
</evidence>
<dbReference type="Proteomes" id="UP000321168">
    <property type="component" value="Unassembled WGS sequence"/>
</dbReference>
<sequence>MSQIENQTNADSPEVKARSKKMLLYIGIFSIVMLFGGLTSAYIVSQADGFWVDITLPSGFYISSAVLLLSSFTIWKALQKARNNQNPTALVMVTLLLGIAFALIQFESWNQLTEKGSYFIGSLNDLKGTHGEDYTFIYKGQKLVEVDGEFYSPDDKYYENPLKDKILGSRNSASSYIFILSAVHLLHLLGGLIYLLVVYIESKKGKYQGGNTLRLELCGTYWHFLDGLWLYLFLFLLFIH</sequence>
<evidence type="ECO:0000256" key="5">
    <source>
        <dbReference type="ARBA" id="ARBA00023136"/>
    </source>
</evidence>
<dbReference type="GO" id="GO:0004129">
    <property type="term" value="F:cytochrome-c oxidase activity"/>
    <property type="evidence" value="ECO:0007669"/>
    <property type="project" value="InterPro"/>
</dbReference>
<dbReference type="PROSITE" id="PS50253">
    <property type="entry name" value="COX3"/>
    <property type="match status" value="1"/>
</dbReference>
<accession>A0A5C6VL34</accession>
<feature type="transmembrane region" description="Helical" evidence="7">
    <location>
        <begin position="176"/>
        <end position="200"/>
    </location>
</feature>
<dbReference type="AlphaFoldDB" id="A0A5C6VL34"/>
<dbReference type="RefSeq" id="WP_147012096.1">
    <property type="nucleotide sequence ID" value="NZ_VORB01000001.1"/>
</dbReference>
<dbReference type="GO" id="GO:0005886">
    <property type="term" value="C:plasma membrane"/>
    <property type="evidence" value="ECO:0007669"/>
    <property type="project" value="UniProtKB-SubCell"/>
</dbReference>
<evidence type="ECO:0000256" key="7">
    <source>
        <dbReference type="SAM" id="Phobius"/>
    </source>
</evidence>